<dbReference type="AlphaFoldDB" id="A0AAD3D4Q8"/>
<evidence type="ECO:0000256" key="1">
    <source>
        <dbReference type="ARBA" id="ARBA00022737"/>
    </source>
</evidence>
<comment type="caution">
    <text evidence="4">The sequence shown here is derived from an EMBL/GenBank/DDBJ whole genome shotgun (WGS) entry which is preliminary data.</text>
</comment>
<organism evidence="4 5">
    <name type="scientific">Chaetoceros tenuissimus</name>
    <dbReference type="NCBI Taxonomy" id="426638"/>
    <lineage>
        <taxon>Eukaryota</taxon>
        <taxon>Sar</taxon>
        <taxon>Stramenopiles</taxon>
        <taxon>Ochrophyta</taxon>
        <taxon>Bacillariophyta</taxon>
        <taxon>Coscinodiscophyceae</taxon>
        <taxon>Chaetocerotophycidae</taxon>
        <taxon>Chaetocerotales</taxon>
        <taxon>Chaetocerotaceae</taxon>
        <taxon>Chaetoceros</taxon>
    </lineage>
</organism>
<feature type="chain" id="PRO_5042104209" description="PDZ domain-containing protein" evidence="3">
    <location>
        <begin position="20"/>
        <end position="1045"/>
    </location>
</feature>
<protein>
    <recommendedName>
        <fullName evidence="6">PDZ domain-containing protein</fullName>
    </recommendedName>
</protein>
<dbReference type="InterPro" id="IPR011990">
    <property type="entry name" value="TPR-like_helical_dom_sf"/>
</dbReference>
<gene>
    <name evidence="4" type="ORF">CTEN210_13933</name>
</gene>
<dbReference type="Pfam" id="PF13041">
    <property type="entry name" value="PPR_2"/>
    <property type="match status" value="2"/>
</dbReference>
<feature type="signal peptide" evidence="3">
    <location>
        <begin position="1"/>
        <end position="19"/>
    </location>
</feature>
<feature type="repeat" description="PPR" evidence="2">
    <location>
        <begin position="632"/>
        <end position="666"/>
    </location>
</feature>
<dbReference type="PROSITE" id="PS51375">
    <property type="entry name" value="PPR"/>
    <property type="match status" value="4"/>
</dbReference>
<evidence type="ECO:0000256" key="2">
    <source>
        <dbReference type="PROSITE-ProRule" id="PRU00708"/>
    </source>
</evidence>
<dbReference type="Proteomes" id="UP001054902">
    <property type="component" value="Unassembled WGS sequence"/>
</dbReference>
<dbReference type="InterPro" id="IPR002885">
    <property type="entry name" value="PPR_rpt"/>
</dbReference>
<dbReference type="PANTHER" id="PTHR47942">
    <property type="entry name" value="TETRATRICOPEPTIDE REPEAT (TPR)-LIKE SUPERFAMILY PROTEIN-RELATED"/>
    <property type="match status" value="1"/>
</dbReference>
<name>A0AAD3D4Q8_9STRA</name>
<feature type="repeat" description="PPR" evidence="2">
    <location>
        <begin position="741"/>
        <end position="775"/>
    </location>
</feature>
<accession>A0AAD3D4Q8</accession>
<dbReference type="EMBL" id="BLLK01000058">
    <property type="protein sequence ID" value="GFH57457.1"/>
    <property type="molecule type" value="Genomic_DNA"/>
</dbReference>
<dbReference type="Gene3D" id="1.25.40.10">
    <property type="entry name" value="Tetratricopeptide repeat domain"/>
    <property type="match status" value="3"/>
</dbReference>
<sequence length="1045" mass="115056">MTNYKRALSIFLALHSANAFQPILPSQRQTTRRAASISTLFNEEPSNSNKSPMASIGESVRTVKVAYIDAVDAEKDEFEQQQLETKANRKKRVVLALADDINEQLTFEYGVEIPIVTTKSVGISLREVNSQGELNEIALELDSLRYVSVEEEEMQKTKGMIMTIGEEGDEGTVQILDEDKFQLLDKSSLMNSSSGTGIVVSSVVRGGIAWELGVRAGDFLVATSATIGDKMWPKSTVEGVRSAISSRKVMSKTMKFNFQRVNEVAGECESELVQEFELSLSRPMGIHIEDTKDGYVRISGFTEDVPEYVSSNLKVGDRITAVDSSLGNQLWPVSNVEGVVSAVTTRLPGQPVRIRFERIVEEGADLSEIASIQDTKEVKNAKKSLTNGLLSSYSRFAKEVNAEEVDGLLSRCCSILNRYITVHDENSVRSADVLAIVAERVLESLADVSAKLDAKTLSLVMNAFITCGQPERALEAFEAAVGLKADGSAGKPQSKIIGKKAKNRITSSLNGLNLYTATDVIRAHAALGNSPNARRVLAAMEGSYATIDSLQSHYWGDDLKPDTKCFNTVLAAIANAEEIIIAEEMFENMASSSLKKNLVTYNTMISAYARCGRREDAFAMFKTMKKAGLKPDKVTVTSLIKAVINDGDFDTARNLLKDMKKAKIKADVVTYNTVIRALCESSRWFEAKELVAEMEASGVNPDSKTYGLLMNGLLKLKKPGPCLTLFESACADQRTAALMENVQLYTTAITAAASLGDSERAFELISRMNFAGVKPNMKTLTALMSACVSDNKFTNALDVYKKMSTPDGHANTLALKAYCGLRDYSSAFDLLVGKESQFTGKQSIISYNYIIGSALNQKDFDTATVAMTTLLQKGFIPSKKTYDIIFNTLGLFQKNSVAKDSTAEKDNSTFKFLLKVLDLLESRKLNLTGHLYAGILAEAGRLGGMEKKIASYIVEAKSDDTIRRVHVDDSETLGSQRLQSSWSDLLENYAEVKHMLDNIDLPRVRVQINEREIRQVLFAERGVTYNKRQTKGKNRRQSSRQKTLR</sequence>
<evidence type="ECO:0008006" key="6">
    <source>
        <dbReference type="Google" id="ProtNLM"/>
    </source>
</evidence>
<dbReference type="NCBIfam" id="TIGR00756">
    <property type="entry name" value="PPR"/>
    <property type="match status" value="3"/>
</dbReference>
<reference evidence="4 5" key="1">
    <citation type="journal article" date="2021" name="Sci. Rep.">
        <title>The genome of the diatom Chaetoceros tenuissimus carries an ancient integrated fragment of an extant virus.</title>
        <authorList>
            <person name="Hongo Y."/>
            <person name="Kimura K."/>
            <person name="Takaki Y."/>
            <person name="Yoshida Y."/>
            <person name="Baba S."/>
            <person name="Kobayashi G."/>
            <person name="Nagasaki K."/>
            <person name="Hano T."/>
            <person name="Tomaru Y."/>
        </authorList>
    </citation>
    <scope>NUCLEOTIDE SEQUENCE [LARGE SCALE GENOMIC DNA]</scope>
    <source>
        <strain evidence="4 5">NIES-3715</strain>
    </source>
</reference>
<dbReference type="InterPro" id="IPR051222">
    <property type="entry name" value="PPR/CCM1_RNA-binding"/>
</dbReference>
<proteinExistence type="predicted"/>
<keyword evidence="3" id="KW-0732">Signal</keyword>
<feature type="repeat" description="PPR" evidence="2">
    <location>
        <begin position="597"/>
        <end position="631"/>
    </location>
</feature>
<feature type="repeat" description="PPR" evidence="2">
    <location>
        <begin position="667"/>
        <end position="701"/>
    </location>
</feature>
<evidence type="ECO:0000313" key="5">
    <source>
        <dbReference type="Proteomes" id="UP001054902"/>
    </source>
</evidence>
<keyword evidence="5" id="KW-1185">Reference proteome</keyword>
<evidence type="ECO:0000256" key="3">
    <source>
        <dbReference type="SAM" id="SignalP"/>
    </source>
</evidence>
<dbReference type="Pfam" id="PF13812">
    <property type="entry name" value="PPR_3"/>
    <property type="match status" value="1"/>
</dbReference>
<evidence type="ECO:0000313" key="4">
    <source>
        <dbReference type="EMBL" id="GFH57457.1"/>
    </source>
</evidence>
<dbReference type="PANTHER" id="PTHR47942:SF63">
    <property type="entry name" value="PENTATRICOPEPTIDE REPEAT-CONTAINING PROTEIN"/>
    <property type="match status" value="1"/>
</dbReference>
<keyword evidence="1" id="KW-0677">Repeat</keyword>